<dbReference type="PROSITE" id="PS01063">
    <property type="entry name" value="SIGMA70_ECF"/>
    <property type="match status" value="1"/>
</dbReference>
<dbReference type="InterPro" id="IPR000838">
    <property type="entry name" value="RNA_pol_sigma70_ECF_CS"/>
</dbReference>
<evidence type="ECO:0000256" key="5">
    <source>
        <dbReference type="ARBA" id="ARBA00023163"/>
    </source>
</evidence>
<feature type="domain" description="RNA polymerase sigma-70 region 2" evidence="7">
    <location>
        <begin position="26"/>
        <end position="89"/>
    </location>
</feature>
<dbReference type="GO" id="GO:0016987">
    <property type="term" value="F:sigma factor activity"/>
    <property type="evidence" value="ECO:0007669"/>
    <property type="project" value="UniProtKB-KW"/>
</dbReference>
<dbReference type="Gene3D" id="1.10.1740.10">
    <property type="match status" value="1"/>
</dbReference>
<proteinExistence type="inferred from homology"/>
<dbReference type="SUPFAM" id="SSF88946">
    <property type="entry name" value="Sigma2 domain of RNA polymerase sigma factors"/>
    <property type="match status" value="1"/>
</dbReference>
<accession>N9XUG4</accession>
<comment type="similarity">
    <text evidence="1 6">Belongs to the sigma-70 factor family. ECF subfamily.</text>
</comment>
<dbReference type="SUPFAM" id="SSF88659">
    <property type="entry name" value="Sigma3 and sigma4 domains of RNA polymerase sigma factors"/>
    <property type="match status" value="1"/>
</dbReference>
<dbReference type="PANTHER" id="PTHR43133">
    <property type="entry name" value="RNA POLYMERASE ECF-TYPE SIGMA FACTO"/>
    <property type="match status" value="1"/>
</dbReference>
<keyword evidence="3 6" id="KW-0731">Sigma factor</keyword>
<keyword evidence="5 6" id="KW-0804">Transcription</keyword>
<organism evidence="9 10">
    <name type="scientific">Clostridium thermobutyricum</name>
    <dbReference type="NCBI Taxonomy" id="29372"/>
    <lineage>
        <taxon>Bacteria</taxon>
        <taxon>Bacillati</taxon>
        <taxon>Bacillota</taxon>
        <taxon>Clostridia</taxon>
        <taxon>Eubacteriales</taxon>
        <taxon>Clostridiaceae</taxon>
        <taxon>Clostridium</taxon>
    </lineage>
</organism>
<dbReference type="Gene3D" id="1.10.10.10">
    <property type="entry name" value="Winged helix-like DNA-binding domain superfamily/Winged helix DNA-binding domain"/>
    <property type="match status" value="1"/>
</dbReference>
<sequence>MELMEGKEVFKFIKNDREKVFNNIVLEFSDRIYNLAKLYTKDEHLSQDITQETLIKIYRYLDSFNGNSNIYTWIYRITINTCKNSIIKENKYRSIEDISFIKDEGYEDKIIERLQEGKLLEALGNIKKEYSSVLYLYYYDDLKIKEISEIMGKREGTIKTWLRRGKDALEKELLKYEKR</sequence>
<dbReference type="InterPro" id="IPR007627">
    <property type="entry name" value="RNA_pol_sigma70_r2"/>
</dbReference>
<dbReference type="GO" id="GO:0006950">
    <property type="term" value="P:response to stress"/>
    <property type="evidence" value="ECO:0007669"/>
    <property type="project" value="UniProtKB-ARBA"/>
</dbReference>
<dbReference type="Pfam" id="PF08281">
    <property type="entry name" value="Sigma70_r4_2"/>
    <property type="match status" value="1"/>
</dbReference>
<dbReference type="InterPro" id="IPR014284">
    <property type="entry name" value="RNA_pol_sigma-70_dom"/>
</dbReference>
<dbReference type="AlphaFoldDB" id="N9XUG4"/>
<name>N9XUG4_9CLOT</name>
<evidence type="ECO:0000256" key="6">
    <source>
        <dbReference type="RuleBase" id="RU000716"/>
    </source>
</evidence>
<evidence type="ECO:0000256" key="3">
    <source>
        <dbReference type="ARBA" id="ARBA00023082"/>
    </source>
</evidence>
<evidence type="ECO:0000256" key="4">
    <source>
        <dbReference type="ARBA" id="ARBA00023125"/>
    </source>
</evidence>
<dbReference type="RefSeq" id="WP_002597038.1">
    <property type="nucleotide sequence ID" value="NZ_KB850956.1"/>
</dbReference>
<protein>
    <recommendedName>
        <fullName evidence="6">RNA polymerase sigma factor</fullName>
    </recommendedName>
</protein>
<dbReference type="HOGENOM" id="CLU_047691_3_1_9"/>
<keyword evidence="10" id="KW-1185">Reference proteome</keyword>
<evidence type="ECO:0000259" key="8">
    <source>
        <dbReference type="Pfam" id="PF08281"/>
    </source>
</evidence>
<dbReference type="GO" id="GO:0006352">
    <property type="term" value="P:DNA-templated transcription initiation"/>
    <property type="evidence" value="ECO:0007669"/>
    <property type="project" value="InterPro"/>
</dbReference>
<dbReference type="Pfam" id="PF04542">
    <property type="entry name" value="Sigma70_r2"/>
    <property type="match status" value="1"/>
</dbReference>
<dbReference type="Proteomes" id="UP000013097">
    <property type="component" value="Unassembled WGS sequence"/>
</dbReference>
<dbReference type="NCBIfam" id="TIGR02937">
    <property type="entry name" value="sigma70-ECF"/>
    <property type="match status" value="1"/>
</dbReference>
<dbReference type="GO" id="GO:0003677">
    <property type="term" value="F:DNA binding"/>
    <property type="evidence" value="ECO:0007669"/>
    <property type="project" value="UniProtKB-KW"/>
</dbReference>
<evidence type="ECO:0000256" key="1">
    <source>
        <dbReference type="ARBA" id="ARBA00010641"/>
    </source>
</evidence>
<dbReference type="EMBL" id="AGYT01000007">
    <property type="protein sequence ID" value="ENZ03348.1"/>
    <property type="molecule type" value="Genomic_DNA"/>
</dbReference>
<dbReference type="PATRIC" id="fig|999411.4.peg.519"/>
<evidence type="ECO:0000259" key="7">
    <source>
        <dbReference type="Pfam" id="PF04542"/>
    </source>
</evidence>
<dbReference type="InterPro" id="IPR013325">
    <property type="entry name" value="RNA_pol_sigma_r2"/>
</dbReference>
<keyword evidence="2 6" id="KW-0805">Transcription regulation</keyword>
<feature type="domain" description="RNA polymerase sigma factor 70 region 4 type 2" evidence="8">
    <location>
        <begin position="118"/>
        <end position="169"/>
    </location>
</feature>
<dbReference type="InterPro" id="IPR039425">
    <property type="entry name" value="RNA_pol_sigma-70-like"/>
</dbReference>
<dbReference type="InterPro" id="IPR013324">
    <property type="entry name" value="RNA_pol_sigma_r3/r4-like"/>
</dbReference>
<keyword evidence="4 6" id="KW-0238">DNA-binding</keyword>
<reference evidence="9 10" key="1">
    <citation type="submission" date="2013-01" db="EMBL/GenBank/DDBJ databases">
        <title>The Genome Sequence of Clostridium colicanis 209318.</title>
        <authorList>
            <consortium name="The Broad Institute Genome Sequencing Platform"/>
            <person name="Earl A."/>
            <person name="Ward D."/>
            <person name="Feldgarden M."/>
            <person name="Gevers D."/>
            <person name="Courvalin P."/>
            <person name="Lambert T."/>
            <person name="Walker B."/>
            <person name="Young S.K."/>
            <person name="Zeng Q."/>
            <person name="Gargeya S."/>
            <person name="Fitzgerald M."/>
            <person name="Haas B."/>
            <person name="Abouelleil A."/>
            <person name="Alvarado L."/>
            <person name="Arachchi H.M."/>
            <person name="Berlin A.M."/>
            <person name="Chapman S.B."/>
            <person name="Dewar J."/>
            <person name="Goldberg J."/>
            <person name="Griggs A."/>
            <person name="Gujja S."/>
            <person name="Hansen M."/>
            <person name="Howarth C."/>
            <person name="Imamovic A."/>
            <person name="Larimer J."/>
            <person name="McCowan C."/>
            <person name="Murphy C."/>
            <person name="Neiman D."/>
            <person name="Pearson M."/>
            <person name="Priest M."/>
            <person name="Roberts A."/>
            <person name="Saif S."/>
            <person name="Shea T."/>
            <person name="Sisk P."/>
            <person name="Sykes S."/>
            <person name="Wortman J."/>
            <person name="Nusbaum C."/>
            <person name="Birren B."/>
        </authorList>
    </citation>
    <scope>NUCLEOTIDE SEQUENCE [LARGE SCALE GENOMIC DNA]</scope>
    <source>
        <strain evidence="9 10">209318</strain>
    </source>
</reference>
<evidence type="ECO:0000313" key="10">
    <source>
        <dbReference type="Proteomes" id="UP000013097"/>
    </source>
</evidence>
<gene>
    <name evidence="9" type="ORF">HMPREF1092_00534</name>
</gene>
<dbReference type="InterPro" id="IPR013249">
    <property type="entry name" value="RNA_pol_sigma70_r4_t2"/>
</dbReference>
<dbReference type="InterPro" id="IPR036388">
    <property type="entry name" value="WH-like_DNA-bd_sf"/>
</dbReference>
<evidence type="ECO:0000256" key="2">
    <source>
        <dbReference type="ARBA" id="ARBA00023015"/>
    </source>
</evidence>
<comment type="caution">
    <text evidence="9">The sequence shown here is derived from an EMBL/GenBank/DDBJ whole genome shotgun (WGS) entry which is preliminary data.</text>
</comment>
<evidence type="ECO:0000313" key="9">
    <source>
        <dbReference type="EMBL" id="ENZ03348.1"/>
    </source>
</evidence>
<dbReference type="eggNOG" id="COG1595">
    <property type="taxonomic scope" value="Bacteria"/>
</dbReference>
<dbReference type="PANTHER" id="PTHR43133:SF51">
    <property type="entry name" value="RNA POLYMERASE SIGMA FACTOR"/>
    <property type="match status" value="1"/>
</dbReference>